<comment type="caution">
    <text evidence="3">The sequence shown here is derived from an EMBL/GenBank/DDBJ whole genome shotgun (WGS) entry which is preliminary data.</text>
</comment>
<feature type="compositionally biased region" description="Polar residues" evidence="1">
    <location>
        <begin position="1"/>
        <end position="23"/>
    </location>
</feature>
<keyword evidence="4" id="KW-1185">Reference proteome</keyword>
<name>A0A8H7ABY5_9EURO</name>
<feature type="compositionally biased region" description="Low complexity" evidence="1">
    <location>
        <begin position="184"/>
        <end position="243"/>
    </location>
</feature>
<feature type="compositionally biased region" description="Pro residues" evidence="1">
    <location>
        <begin position="599"/>
        <end position="609"/>
    </location>
</feature>
<feature type="region of interest" description="Disordered" evidence="1">
    <location>
        <begin position="280"/>
        <end position="338"/>
    </location>
</feature>
<sequence length="1280" mass="128383">MPSLSTVKIASPFSNSTLASQRGGSEGSDGQDVGEIGRIPVGPSSILSTESPVPSAASTIDSQSISSSISAPISTASPAPNTSISQTLPFPTSDPVTISSQISSDGQVIGATPTSDPAPGSGESSSLPTDDVSAQASDDPQEPAQTSLPPGVDSEPVASSVAQAEAAGIPEAATTPQAVSDVLSSASGVPSASESIPLLPTSTSSLGIAPSFSQASSPVSSILNPPSSLQAAPSATATPSSSDLAALTSIPQAVASPSISAAGVVALESSSQTSSPAITNTSILLSSGPSTPPSAATQLPVEGQPSADAQAPADVRQTGGQPSATSFPPGNSINNGNAAVSGSTTASAVVAVGTATSTLANSDNIAAITSSATPDAEIVTTDAANLEPAITDAANADAANADAANGSSSLLQLAPSLTTTPSSVNAIVTDALGVDNQAVGGQASAVAFPPIVPDNGNNRNENFASSSISSTAVAANTGDALNAVLTSSQNANAAPPTGTATSVIASSPLVEAPPPSIGSSFPAANGSPPAGLGTSFPPAISENAASRTNGAITSKAFFTATNAGRPPEQTSGASDQLGAQATQTSATAIFTNSVEQQPPNTPSQAPVPPNSQSTDASSTDRVIGSAFGPPATSSAAPTDASSTARVIGNAFSPPATSSTAPTATQDNNLNQSGNSNNIIAASSTSSAIIDNEPSAKSEIAGSGANNQANAAETVSALSAQITQDPLADISNSFPSNALDSAPDASDPSRPSISGLGKEFMGTTDAASLQSTDTIIDGPGTISSASAGIGTATSLITSALASRRPTGTITGGPSPTAPITKETAGGLAAIRNAFLDPVTRPKAIGSLVAVVIGFLLVVAVIVYLWWFLRRKKQQQGNASDTPSSGDGEKGGLNISGPISRTTQEDIANYDPSAELMGNSAGLDYGPSQPSQLDNALMDRVSRLSNSRKSFLDIYGATTPYPQDVVDGSGRPLTQQLLMPEADKFQLKGLGPMSPFAPKVPGLGSAAAHQRNISTASKLSNLPADMNPDLPAPTADLENPFSPTDPALSSGHFQPTTDTIDEDPFSDEMVSPLAPLGAAKMGTMKSQNPRRRMAPKRSDSWMTVNTVATSKPAPPPTAGGIGHNGKPSRTDYASVYMRNPFDDPPEASSGAAVPAMPAIPKHLQSKNPNRNELTESVTLMFSPTTANAQYNHPQPQPASTRPLSGPGDTEVMYNGVLDDYPPRPPSTHVGVASVRGKAYGVARKSNPFDLEVEDDGRVKSVRSWLTGVEQAERNRMENENVI</sequence>
<feature type="region of interest" description="Disordered" evidence="1">
    <location>
        <begin position="1016"/>
        <end position="1040"/>
    </location>
</feature>
<feature type="compositionally biased region" description="Low complexity" evidence="1">
    <location>
        <begin position="625"/>
        <end position="644"/>
    </location>
</feature>
<feature type="compositionally biased region" description="Low complexity" evidence="1">
    <location>
        <begin position="734"/>
        <end position="753"/>
    </location>
</feature>
<feature type="region of interest" description="Disordered" evidence="1">
    <location>
        <begin position="1184"/>
        <end position="1221"/>
    </location>
</feature>
<feature type="region of interest" description="Disordered" evidence="1">
    <location>
        <begin position="1"/>
        <end position="243"/>
    </location>
</feature>
<feature type="region of interest" description="Disordered" evidence="1">
    <location>
        <begin position="513"/>
        <end position="542"/>
    </location>
</feature>
<dbReference type="OrthoDB" id="10399132at2759"/>
<feature type="compositionally biased region" description="Low complexity" evidence="1">
    <location>
        <begin position="281"/>
        <end position="297"/>
    </location>
</feature>
<proteinExistence type="predicted"/>
<keyword evidence="2" id="KW-1133">Transmembrane helix</keyword>
<feature type="compositionally biased region" description="Polar residues" evidence="1">
    <location>
        <begin position="84"/>
        <end position="106"/>
    </location>
</feature>
<keyword evidence="2" id="KW-0812">Transmembrane</keyword>
<feature type="compositionally biased region" description="Low complexity" evidence="1">
    <location>
        <begin position="652"/>
        <end position="677"/>
    </location>
</feature>
<dbReference type="EMBL" id="JAACFV010000116">
    <property type="protein sequence ID" value="KAF7505184.1"/>
    <property type="molecule type" value="Genomic_DNA"/>
</dbReference>
<feature type="compositionally biased region" description="Low complexity" evidence="1">
    <location>
        <begin position="55"/>
        <end position="83"/>
    </location>
</feature>
<feature type="compositionally biased region" description="Polar residues" evidence="1">
    <location>
        <begin position="874"/>
        <end position="883"/>
    </location>
</feature>
<dbReference type="AlphaFoldDB" id="A0A8H7ABY5"/>
<evidence type="ECO:0000313" key="4">
    <source>
        <dbReference type="Proteomes" id="UP000606974"/>
    </source>
</evidence>
<feature type="region of interest" description="Disordered" evidence="1">
    <location>
        <begin position="728"/>
        <end position="758"/>
    </location>
</feature>
<dbReference type="Proteomes" id="UP000606974">
    <property type="component" value="Unassembled WGS sequence"/>
</dbReference>
<accession>A0A8H7ABY5</accession>
<feature type="region of interest" description="Disordered" evidence="1">
    <location>
        <begin position="561"/>
        <end position="677"/>
    </location>
</feature>
<feature type="transmembrane region" description="Helical" evidence="2">
    <location>
        <begin position="843"/>
        <end position="867"/>
    </location>
</feature>
<feature type="compositionally biased region" description="Polar residues" evidence="1">
    <location>
        <begin position="610"/>
        <end position="620"/>
    </location>
</feature>
<feature type="compositionally biased region" description="Polar residues" evidence="1">
    <location>
        <begin position="122"/>
        <end position="148"/>
    </location>
</feature>
<evidence type="ECO:0000313" key="3">
    <source>
        <dbReference type="EMBL" id="KAF7505184.1"/>
    </source>
</evidence>
<gene>
    <name evidence="3" type="ORF">GJ744_001174</name>
</gene>
<evidence type="ECO:0000256" key="2">
    <source>
        <dbReference type="SAM" id="Phobius"/>
    </source>
</evidence>
<keyword evidence="2" id="KW-0472">Membrane</keyword>
<protein>
    <submittedName>
        <fullName evidence="3">Uncharacterized protein</fullName>
    </submittedName>
</protein>
<evidence type="ECO:0000256" key="1">
    <source>
        <dbReference type="SAM" id="MobiDB-lite"/>
    </source>
</evidence>
<organism evidence="3 4">
    <name type="scientific">Endocarpon pusillum</name>
    <dbReference type="NCBI Taxonomy" id="364733"/>
    <lineage>
        <taxon>Eukaryota</taxon>
        <taxon>Fungi</taxon>
        <taxon>Dikarya</taxon>
        <taxon>Ascomycota</taxon>
        <taxon>Pezizomycotina</taxon>
        <taxon>Eurotiomycetes</taxon>
        <taxon>Chaetothyriomycetidae</taxon>
        <taxon>Verrucariales</taxon>
        <taxon>Verrucariaceae</taxon>
        <taxon>Endocarpon</taxon>
    </lineage>
</organism>
<feature type="compositionally biased region" description="Polar residues" evidence="1">
    <location>
        <begin position="318"/>
        <end position="337"/>
    </location>
</feature>
<reference evidence="3" key="1">
    <citation type="submission" date="2020-02" db="EMBL/GenBank/DDBJ databases">
        <authorList>
            <person name="Palmer J.M."/>
        </authorList>
    </citation>
    <scope>NUCLEOTIDE SEQUENCE</scope>
    <source>
        <strain evidence="3">EPUS1.4</strain>
        <tissue evidence="3">Thallus</tissue>
    </source>
</reference>
<feature type="region of interest" description="Disordered" evidence="1">
    <location>
        <begin position="874"/>
        <end position="902"/>
    </location>
</feature>
<feature type="compositionally biased region" description="Polar residues" evidence="1">
    <location>
        <begin position="568"/>
        <end position="598"/>
    </location>
</feature>
<feature type="compositionally biased region" description="Polar residues" evidence="1">
    <location>
        <begin position="1184"/>
        <end position="1200"/>
    </location>
</feature>
<feature type="compositionally biased region" description="Low complexity" evidence="1">
    <location>
        <begin position="162"/>
        <end position="176"/>
    </location>
</feature>